<evidence type="ECO:0000313" key="1">
    <source>
        <dbReference type="EMBL" id="CAB4883983.1"/>
    </source>
</evidence>
<accession>A0A6J7EX30</accession>
<sequence length="56" mass="6093">MGAYQIYQEGWDTFAARINRHDLVGIPPNTVAPADQDAVALAMYNELGKKPWGGAC</sequence>
<proteinExistence type="predicted"/>
<dbReference type="AlphaFoldDB" id="A0A6J7EX30"/>
<dbReference type="Gene3D" id="1.10.530.10">
    <property type="match status" value="1"/>
</dbReference>
<gene>
    <name evidence="1" type="ORF">UFOPK3472_00939</name>
</gene>
<protein>
    <submittedName>
        <fullName evidence="1">Unannotated protein</fullName>
    </submittedName>
</protein>
<reference evidence="1" key="1">
    <citation type="submission" date="2020-05" db="EMBL/GenBank/DDBJ databases">
        <authorList>
            <person name="Chiriac C."/>
            <person name="Salcher M."/>
            <person name="Ghai R."/>
            <person name="Kavagutti S V."/>
        </authorList>
    </citation>
    <scope>NUCLEOTIDE SEQUENCE</scope>
</reference>
<dbReference type="EMBL" id="CAFBLX010000044">
    <property type="protein sequence ID" value="CAB4883983.1"/>
    <property type="molecule type" value="Genomic_DNA"/>
</dbReference>
<organism evidence="1">
    <name type="scientific">freshwater metagenome</name>
    <dbReference type="NCBI Taxonomy" id="449393"/>
    <lineage>
        <taxon>unclassified sequences</taxon>
        <taxon>metagenomes</taxon>
        <taxon>ecological metagenomes</taxon>
    </lineage>
</organism>
<name>A0A6J7EX30_9ZZZZ</name>